<keyword evidence="6" id="KW-1185">Reference proteome</keyword>
<dbReference type="PANTHER" id="PTHR43537:SF47">
    <property type="entry name" value="REGULATORY PROTEIN GNTR HTH"/>
    <property type="match status" value="1"/>
</dbReference>
<dbReference type="InterPro" id="IPR036388">
    <property type="entry name" value="WH-like_DNA-bd_sf"/>
</dbReference>
<accession>H8L0Q4</accession>
<proteinExistence type="predicted"/>
<keyword evidence="2" id="KW-0238">DNA-binding</keyword>
<dbReference type="KEGG" id="fau:Fraau_0838"/>
<protein>
    <submittedName>
        <fullName evidence="5">Transcriptional regulator</fullName>
    </submittedName>
</protein>
<dbReference type="PRINTS" id="PR00035">
    <property type="entry name" value="HTHGNTR"/>
</dbReference>
<organism evidence="5 6">
    <name type="scientific">Frateuria aurantia (strain ATCC 33424 / DSM 6220 / KCTC 2777 / LMG 1558 / NBRC 3245 / NCIMB 13370)</name>
    <name type="common">Acetobacter aurantius</name>
    <dbReference type="NCBI Taxonomy" id="767434"/>
    <lineage>
        <taxon>Bacteria</taxon>
        <taxon>Pseudomonadati</taxon>
        <taxon>Pseudomonadota</taxon>
        <taxon>Gammaproteobacteria</taxon>
        <taxon>Lysobacterales</taxon>
        <taxon>Rhodanobacteraceae</taxon>
        <taxon>Frateuria</taxon>
    </lineage>
</organism>
<dbReference type="EMBL" id="CP003350">
    <property type="protein sequence ID" value="AFC85309.1"/>
    <property type="molecule type" value="Genomic_DNA"/>
</dbReference>
<name>H8L0Q4_FRAAD</name>
<dbReference type="SMART" id="SM00895">
    <property type="entry name" value="FCD"/>
    <property type="match status" value="1"/>
</dbReference>
<dbReference type="Gene3D" id="1.10.10.10">
    <property type="entry name" value="Winged helix-like DNA-binding domain superfamily/Winged helix DNA-binding domain"/>
    <property type="match status" value="1"/>
</dbReference>
<dbReference type="Gene3D" id="1.20.120.530">
    <property type="entry name" value="GntR ligand-binding domain-like"/>
    <property type="match status" value="1"/>
</dbReference>
<dbReference type="SUPFAM" id="SSF48008">
    <property type="entry name" value="GntR ligand-binding domain-like"/>
    <property type="match status" value="1"/>
</dbReference>
<dbReference type="RefSeq" id="WP_014402315.1">
    <property type="nucleotide sequence ID" value="NC_017033.1"/>
</dbReference>
<evidence type="ECO:0000256" key="2">
    <source>
        <dbReference type="ARBA" id="ARBA00023125"/>
    </source>
</evidence>
<evidence type="ECO:0000256" key="3">
    <source>
        <dbReference type="ARBA" id="ARBA00023163"/>
    </source>
</evidence>
<evidence type="ECO:0000313" key="5">
    <source>
        <dbReference type="EMBL" id="AFC85309.1"/>
    </source>
</evidence>
<dbReference type="SMART" id="SM00345">
    <property type="entry name" value="HTH_GNTR"/>
    <property type="match status" value="1"/>
</dbReference>
<dbReference type="PANTHER" id="PTHR43537">
    <property type="entry name" value="TRANSCRIPTIONAL REGULATOR, GNTR FAMILY"/>
    <property type="match status" value="1"/>
</dbReference>
<gene>
    <name evidence="5" type="ordered locus">Fraau_0838</name>
</gene>
<dbReference type="InterPro" id="IPR036390">
    <property type="entry name" value="WH_DNA-bd_sf"/>
</dbReference>
<dbReference type="STRING" id="767434.Fraau_0838"/>
<dbReference type="SUPFAM" id="SSF46785">
    <property type="entry name" value="Winged helix' DNA-binding domain"/>
    <property type="match status" value="1"/>
</dbReference>
<dbReference type="InterPro" id="IPR008920">
    <property type="entry name" value="TF_FadR/GntR_C"/>
</dbReference>
<dbReference type="InterPro" id="IPR011711">
    <property type="entry name" value="GntR_C"/>
</dbReference>
<dbReference type="GO" id="GO:0003677">
    <property type="term" value="F:DNA binding"/>
    <property type="evidence" value="ECO:0007669"/>
    <property type="project" value="UniProtKB-KW"/>
</dbReference>
<dbReference type="AlphaFoldDB" id="H8L0Q4"/>
<sequence length="252" mass="28114">MNIPKNPVRAPRPAPAVTRLSLVDRAIAALREKIASADWPVGSRIPCEADLVAQLGVSRTTVREAVRGLSQAGVLEVLQGDGTYVRRRDDPMEVMRRLNHAALRDHHELRCLLNAECGRLAARRRSDEDVQHLRQLLEVRGELRHASSIDQMIHDDQAFHQAIADATGNRALAELYRYFATDDAAHMEVSLTTGTALEHEYEHHLQLLQAIERRDEEAAAEAAWSIARPLLAFLEQGGEDENRLADKPGPRA</sequence>
<dbReference type="eggNOG" id="COG2186">
    <property type="taxonomic scope" value="Bacteria"/>
</dbReference>
<dbReference type="PROSITE" id="PS50949">
    <property type="entry name" value="HTH_GNTR"/>
    <property type="match status" value="1"/>
</dbReference>
<dbReference type="HOGENOM" id="CLU_017584_9_2_6"/>
<dbReference type="OrthoDB" id="9028214at2"/>
<evidence type="ECO:0000256" key="1">
    <source>
        <dbReference type="ARBA" id="ARBA00023015"/>
    </source>
</evidence>
<keyword evidence="1" id="KW-0805">Transcription regulation</keyword>
<dbReference type="CDD" id="cd07377">
    <property type="entry name" value="WHTH_GntR"/>
    <property type="match status" value="1"/>
</dbReference>
<dbReference type="Pfam" id="PF00392">
    <property type="entry name" value="GntR"/>
    <property type="match status" value="1"/>
</dbReference>
<evidence type="ECO:0000313" key="6">
    <source>
        <dbReference type="Proteomes" id="UP000005234"/>
    </source>
</evidence>
<dbReference type="Proteomes" id="UP000005234">
    <property type="component" value="Chromosome"/>
</dbReference>
<dbReference type="InterPro" id="IPR000524">
    <property type="entry name" value="Tscrpt_reg_HTH_GntR"/>
</dbReference>
<evidence type="ECO:0000259" key="4">
    <source>
        <dbReference type="PROSITE" id="PS50949"/>
    </source>
</evidence>
<dbReference type="Pfam" id="PF07729">
    <property type="entry name" value="FCD"/>
    <property type="match status" value="1"/>
</dbReference>
<feature type="domain" description="HTH gntR-type" evidence="4">
    <location>
        <begin position="20"/>
        <end position="88"/>
    </location>
</feature>
<keyword evidence="3" id="KW-0804">Transcription</keyword>
<dbReference type="GO" id="GO:0003700">
    <property type="term" value="F:DNA-binding transcription factor activity"/>
    <property type="evidence" value="ECO:0007669"/>
    <property type="project" value="InterPro"/>
</dbReference>
<reference evidence="5" key="1">
    <citation type="submission" date="2012-02" db="EMBL/GenBank/DDBJ databases">
        <title>The complete genome of Frateuria aurantia DSM 6220.</title>
        <authorList>
            <consortium name="US DOE Joint Genome Institute (JGI-PGF)"/>
            <person name="Lucas S."/>
            <person name="Copeland A."/>
            <person name="Lapidus A."/>
            <person name="Glavina del Rio T."/>
            <person name="Dalin E."/>
            <person name="Tice H."/>
            <person name="Bruce D."/>
            <person name="Goodwin L."/>
            <person name="Pitluck S."/>
            <person name="Peters L."/>
            <person name="Ovchinnikova G."/>
            <person name="Teshima H."/>
            <person name="Kyrpides N."/>
            <person name="Mavromatis K."/>
            <person name="Ivanova N."/>
            <person name="Brettin T."/>
            <person name="Detter J.C."/>
            <person name="Han C."/>
            <person name="Larimer F."/>
            <person name="Land M."/>
            <person name="Hauser L."/>
            <person name="Markowitz V."/>
            <person name="Cheng J.-F."/>
            <person name="Hugenholtz P."/>
            <person name="Woyke T."/>
            <person name="Wu D."/>
            <person name="Brambilla E."/>
            <person name="Klenk H.-P."/>
            <person name="Eisen J.A."/>
        </authorList>
    </citation>
    <scope>NUCLEOTIDE SEQUENCE</scope>
    <source>
        <strain evidence="5">DSM 6220</strain>
    </source>
</reference>